<sequence>MEMRILEGIDFVDLYKRKHEMEVLKSTLRKQCCADSTVVQITVHSNSEMAIFIDELSRNSLLSSNIAKTSFIDK</sequence>
<name>A0A0V0RXG0_9BILA</name>
<evidence type="ECO:0000313" key="2">
    <source>
        <dbReference type="Proteomes" id="UP000054630"/>
    </source>
</evidence>
<evidence type="ECO:0000313" key="1">
    <source>
        <dbReference type="EMBL" id="KRX19138.1"/>
    </source>
</evidence>
<protein>
    <submittedName>
        <fullName evidence="1">Uncharacterized protein</fullName>
    </submittedName>
</protein>
<keyword evidence="2" id="KW-1185">Reference proteome</keyword>
<comment type="caution">
    <text evidence="1">The sequence shown here is derived from an EMBL/GenBank/DDBJ whole genome shotgun (WGS) entry which is preliminary data.</text>
</comment>
<dbReference type="EMBL" id="JYDL01000063">
    <property type="protein sequence ID" value="KRX19138.1"/>
    <property type="molecule type" value="Genomic_DNA"/>
</dbReference>
<gene>
    <name evidence="1" type="ORF">T07_4359</name>
</gene>
<accession>A0A0V0RXG0</accession>
<organism evidence="1 2">
    <name type="scientific">Trichinella nelsoni</name>
    <dbReference type="NCBI Taxonomy" id="6336"/>
    <lineage>
        <taxon>Eukaryota</taxon>
        <taxon>Metazoa</taxon>
        <taxon>Ecdysozoa</taxon>
        <taxon>Nematoda</taxon>
        <taxon>Enoplea</taxon>
        <taxon>Dorylaimia</taxon>
        <taxon>Trichinellida</taxon>
        <taxon>Trichinellidae</taxon>
        <taxon>Trichinella</taxon>
    </lineage>
</organism>
<dbReference type="AlphaFoldDB" id="A0A0V0RXG0"/>
<proteinExistence type="predicted"/>
<dbReference type="Proteomes" id="UP000054630">
    <property type="component" value="Unassembled WGS sequence"/>
</dbReference>
<reference evidence="1 2" key="1">
    <citation type="submission" date="2015-01" db="EMBL/GenBank/DDBJ databases">
        <title>Evolution of Trichinella species and genotypes.</title>
        <authorList>
            <person name="Korhonen P.K."/>
            <person name="Edoardo P."/>
            <person name="Giuseppe L.R."/>
            <person name="Gasser R.B."/>
        </authorList>
    </citation>
    <scope>NUCLEOTIDE SEQUENCE [LARGE SCALE GENOMIC DNA]</scope>
    <source>
        <strain evidence="1">ISS37</strain>
    </source>
</reference>